<sequence length="599" mass="64666">MPDIRDRIYQPTLRALQPSIFPRIAFPVRDQGVDSSCTGHALAHVVDCLIYREDLAERPKRVSARMLYEMAKRNDEWVGTAYEGSSIRGAISGFYRNGVCSETLAPGNAGGEWALTYEMAKEARETRIGTYYRLQPDLSDYHAALNEIGVIYASAQIHGNWQTPQDGRIKPGGAAAGGHAFAIVGYDAEGFWILNSWGPEWGTRGVAHWTYEDWATTMMDAWVLQLGVRAPAAFSAVPRATPADTTTPQAIAAPNRSDIVGHFVNIDDGRYVTGGRYGSPTQLEMAETVTRLSEASANGGQGYAHLMIYAHGGLNTLDNEANRIATWKRRDIFGRNGIYNFHLMWGSGFLDEAFGPLSQTQAGRAASVIGDLLFETGPGKALGSAAWRNMKQDAAAAFMPSLGYDGGVIGLAPLLQGLDAAGQRPVLHLVGHSAGAIMLGQLLGALGRFQLQKLQLGSVHLMAPACTVDFFNRFYGPYLEGGGALPLRDKVYLYDLHDALEQADRVGVPGLPGYSRSLLYLVSRAYEDRANTPLAGMEVYTRGLQASAKLMVSYSQSKETASLSHGGFDNDAATLATIMARILGGNVAAPPTSDELTGY</sequence>
<dbReference type="AlphaFoldDB" id="A0A845BF39"/>
<dbReference type="InterPro" id="IPR038765">
    <property type="entry name" value="Papain-like_cys_pep_sf"/>
</dbReference>
<keyword evidence="3" id="KW-1185">Reference proteome</keyword>
<dbReference type="InterPro" id="IPR000668">
    <property type="entry name" value="Peptidase_C1A_C"/>
</dbReference>
<proteinExistence type="predicted"/>
<evidence type="ECO:0000259" key="1">
    <source>
        <dbReference type="Pfam" id="PF00112"/>
    </source>
</evidence>
<dbReference type="Pfam" id="PF00112">
    <property type="entry name" value="Peptidase_C1"/>
    <property type="match status" value="1"/>
</dbReference>
<dbReference type="Gene3D" id="3.90.70.10">
    <property type="entry name" value="Cysteine proteinases"/>
    <property type="match status" value="1"/>
</dbReference>
<reference evidence="2 3" key="1">
    <citation type="submission" date="2019-03" db="EMBL/GenBank/DDBJ databases">
        <title>Roseomonas sp. a novel Roseomonas species isolated from Sea whip Gorgonian.</title>
        <authorList>
            <person name="Li F."/>
            <person name="Pan X."/>
            <person name="Huang S."/>
            <person name="Li Z."/>
            <person name="Meng B."/>
        </authorList>
    </citation>
    <scope>NUCLEOTIDE SEQUENCE [LARGE SCALE GENOMIC DNA]</scope>
    <source>
        <strain evidence="2 3">M0104</strain>
    </source>
</reference>
<dbReference type="EMBL" id="SNVJ01000014">
    <property type="protein sequence ID" value="MXP64720.1"/>
    <property type="molecule type" value="Genomic_DNA"/>
</dbReference>
<gene>
    <name evidence="2" type="ORF">E0493_15315</name>
</gene>
<dbReference type="Proteomes" id="UP000460715">
    <property type="component" value="Unassembled WGS sequence"/>
</dbReference>
<evidence type="ECO:0000313" key="3">
    <source>
        <dbReference type="Proteomes" id="UP000460715"/>
    </source>
</evidence>
<protein>
    <recommendedName>
        <fullName evidence="1">Peptidase C1A papain C-terminal domain-containing protein</fullName>
    </recommendedName>
</protein>
<feature type="domain" description="Peptidase C1A papain C-terminal" evidence="1">
    <location>
        <begin position="27"/>
        <end position="207"/>
    </location>
</feature>
<evidence type="ECO:0000313" key="2">
    <source>
        <dbReference type="EMBL" id="MXP64720.1"/>
    </source>
</evidence>
<dbReference type="GO" id="GO:0008234">
    <property type="term" value="F:cysteine-type peptidase activity"/>
    <property type="evidence" value="ECO:0007669"/>
    <property type="project" value="InterPro"/>
</dbReference>
<dbReference type="GO" id="GO:0006508">
    <property type="term" value="P:proteolysis"/>
    <property type="evidence" value="ECO:0007669"/>
    <property type="project" value="InterPro"/>
</dbReference>
<dbReference type="OrthoDB" id="1491023at2"/>
<dbReference type="SUPFAM" id="SSF54001">
    <property type="entry name" value="Cysteine proteinases"/>
    <property type="match status" value="1"/>
</dbReference>
<organism evidence="2 3">
    <name type="scientific">Teichococcus coralli</name>
    <dbReference type="NCBI Taxonomy" id="2545983"/>
    <lineage>
        <taxon>Bacteria</taxon>
        <taxon>Pseudomonadati</taxon>
        <taxon>Pseudomonadota</taxon>
        <taxon>Alphaproteobacteria</taxon>
        <taxon>Acetobacterales</taxon>
        <taxon>Roseomonadaceae</taxon>
        <taxon>Roseomonas</taxon>
    </lineage>
</organism>
<accession>A0A845BF39</accession>
<name>A0A845BF39_9PROT</name>
<comment type="caution">
    <text evidence="2">The sequence shown here is derived from an EMBL/GenBank/DDBJ whole genome shotgun (WGS) entry which is preliminary data.</text>
</comment>
<dbReference type="CDD" id="cd02619">
    <property type="entry name" value="Peptidase_C1"/>
    <property type="match status" value="1"/>
</dbReference>